<dbReference type="RefSeq" id="WP_071152866.1">
    <property type="nucleotide sequence ID" value="NZ_CP019401.1"/>
</dbReference>
<evidence type="ECO:0000256" key="5">
    <source>
        <dbReference type="ARBA" id="ARBA00023163"/>
    </source>
</evidence>
<dbReference type="PROSITE" id="PS01063">
    <property type="entry name" value="SIGMA70_ECF"/>
    <property type="match status" value="1"/>
</dbReference>
<evidence type="ECO:0000256" key="3">
    <source>
        <dbReference type="ARBA" id="ARBA00023082"/>
    </source>
</evidence>
<dbReference type="InterPro" id="IPR000838">
    <property type="entry name" value="RNA_pol_sigma70_ECF_CS"/>
</dbReference>
<dbReference type="InterPro" id="IPR013325">
    <property type="entry name" value="RNA_pol_sigma_r2"/>
</dbReference>
<protein>
    <recommendedName>
        <fullName evidence="6">RNA polymerase sigma factor</fullName>
    </recommendedName>
</protein>
<evidence type="ECO:0000256" key="6">
    <source>
        <dbReference type="RuleBase" id="RU000716"/>
    </source>
</evidence>
<evidence type="ECO:0000313" key="9">
    <source>
        <dbReference type="EMBL" id="AQU80813.1"/>
    </source>
</evidence>
<dbReference type="Pfam" id="PF08281">
    <property type="entry name" value="Sigma70_r4_2"/>
    <property type="match status" value="1"/>
</dbReference>
<feature type="domain" description="RNA polymerase sigma-70 region 2" evidence="7">
    <location>
        <begin position="19"/>
        <end position="80"/>
    </location>
</feature>
<organism evidence="9 10">
    <name type="scientific">Planococcus faecalis</name>
    <dbReference type="NCBI Taxonomy" id="1598147"/>
    <lineage>
        <taxon>Bacteria</taxon>
        <taxon>Bacillati</taxon>
        <taxon>Bacillota</taxon>
        <taxon>Bacilli</taxon>
        <taxon>Bacillales</taxon>
        <taxon>Caryophanaceae</taxon>
        <taxon>Planococcus</taxon>
    </lineage>
</organism>
<keyword evidence="5 6" id="KW-0804">Transcription</keyword>
<keyword evidence="3 6" id="KW-0731">Sigma factor</keyword>
<dbReference type="Gene3D" id="1.10.10.10">
    <property type="entry name" value="Winged helix-like DNA-binding domain superfamily/Winged helix DNA-binding domain"/>
    <property type="match status" value="1"/>
</dbReference>
<evidence type="ECO:0000259" key="8">
    <source>
        <dbReference type="Pfam" id="PF08281"/>
    </source>
</evidence>
<dbReference type="InterPro" id="IPR007627">
    <property type="entry name" value="RNA_pol_sigma70_r2"/>
</dbReference>
<dbReference type="InterPro" id="IPR013249">
    <property type="entry name" value="RNA_pol_sigma70_r4_t2"/>
</dbReference>
<evidence type="ECO:0000313" key="10">
    <source>
        <dbReference type="Proteomes" id="UP000189661"/>
    </source>
</evidence>
<dbReference type="NCBIfam" id="TIGR02937">
    <property type="entry name" value="sigma70-ECF"/>
    <property type="match status" value="1"/>
</dbReference>
<sequence>MTKEEKFKLIEKFIIENRESHYRLAYSYVRNKDTALDIVQDAIVKALNSIDRLDDINLLKTWFYRIVINTSIDFIRKNKRSMAMDDEVLKVYLPHLENELHDMDLQEAIEQLSPEYKTVIILRFFEDLKIDTIAEITEQNVNTVKTRLYSALKKLRIEIGGDL</sequence>
<dbReference type="CDD" id="cd06171">
    <property type="entry name" value="Sigma70_r4"/>
    <property type="match status" value="1"/>
</dbReference>
<reference evidence="9 10" key="1">
    <citation type="submission" date="2017-01" db="EMBL/GenBank/DDBJ databases">
        <title>Planococcus faecalis genome complete sequence.</title>
        <authorList>
            <person name="Lee P.C."/>
        </authorList>
    </citation>
    <scope>NUCLEOTIDE SEQUENCE [LARGE SCALE GENOMIC DNA]</scope>
    <source>
        <strain evidence="9 10">AJ003</strain>
    </source>
</reference>
<dbReference type="Gene3D" id="1.10.1740.10">
    <property type="match status" value="1"/>
</dbReference>
<dbReference type="Proteomes" id="UP000189661">
    <property type="component" value="Chromosome"/>
</dbReference>
<keyword evidence="2 6" id="KW-0805">Transcription regulation</keyword>
<evidence type="ECO:0000256" key="4">
    <source>
        <dbReference type="ARBA" id="ARBA00023125"/>
    </source>
</evidence>
<gene>
    <name evidence="9" type="ORF">AJGP001_16615</name>
</gene>
<dbReference type="PANTHER" id="PTHR43133">
    <property type="entry name" value="RNA POLYMERASE ECF-TYPE SIGMA FACTO"/>
    <property type="match status" value="1"/>
</dbReference>
<evidence type="ECO:0000256" key="2">
    <source>
        <dbReference type="ARBA" id="ARBA00023015"/>
    </source>
</evidence>
<name>A0ABN4XQ56_9BACL</name>
<dbReference type="InterPro" id="IPR014284">
    <property type="entry name" value="RNA_pol_sigma-70_dom"/>
</dbReference>
<proteinExistence type="inferred from homology"/>
<dbReference type="PANTHER" id="PTHR43133:SF60">
    <property type="entry name" value="RNA POLYMERASE SIGMA FACTOR SIGV"/>
    <property type="match status" value="1"/>
</dbReference>
<dbReference type="InterPro" id="IPR013324">
    <property type="entry name" value="RNA_pol_sigma_r3/r4-like"/>
</dbReference>
<dbReference type="InterPro" id="IPR036388">
    <property type="entry name" value="WH-like_DNA-bd_sf"/>
</dbReference>
<dbReference type="InterPro" id="IPR039425">
    <property type="entry name" value="RNA_pol_sigma-70-like"/>
</dbReference>
<accession>A0ABN4XQ56</accession>
<dbReference type="SUPFAM" id="SSF88659">
    <property type="entry name" value="Sigma3 and sigma4 domains of RNA polymerase sigma factors"/>
    <property type="match status" value="1"/>
</dbReference>
<keyword evidence="4 6" id="KW-0238">DNA-binding</keyword>
<evidence type="ECO:0000259" key="7">
    <source>
        <dbReference type="Pfam" id="PF04542"/>
    </source>
</evidence>
<keyword evidence="10" id="KW-1185">Reference proteome</keyword>
<evidence type="ECO:0000256" key="1">
    <source>
        <dbReference type="ARBA" id="ARBA00010641"/>
    </source>
</evidence>
<dbReference type="EMBL" id="CP019401">
    <property type="protein sequence ID" value="AQU80813.1"/>
    <property type="molecule type" value="Genomic_DNA"/>
</dbReference>
<dbReference type="SUPFAM" id="SSF88946">
    <property type="entry name" value="Sigma2 domain of RNA polymerase sigma factors"/>
    <property type="match status" value="1"/>
</dbReference>
<feature type="domain" description="RNA polymerase sigma factor 70 region 4 type 2" evidence="8">
    <location>
        <begin position="103"/>
        <end position="155"/>
    </location>
</feature>
<dbReference type="Pfam" id="PF04542">
    <property type="entry name" value="Sigma70_r2"/>
    <property type="match status" value="1"/>
</dbReference>
<comment type="similarity">
    <text evidence="1 6">Belongs to the sigma-70 factor family. ECF subfamily.</text>
</comment>